<dbReference type="AlphaFoldDB" id="A0A0X3NZK6"/>
<organism evidence="6">
    <name type="scientific">Schistocephalus solidus</name>
    <name type="common">Tapeworm</name>
    <dbReference type="NCBI Taxonomy" id="70667"/>
    <lineage>
        <taxon>Eukaryota</taxon>
        <taxon>Metazoa</taxon>
        <taxon>Spiralia</taxon>
        <taxon>Lophotrochozoa</taxon>
        <taxon>Platyhelminthes</taxon>
        <taxon>Cestoda</taxon>
        <taxon>Eucestoda</taxon>
        <taxon>Diphyllobothriidea</taxon>
        <taxon>Diphyllobothriidae</taxon>
        <taxon>Schistocephalus</taxon>
    </lineage>
</organism>
<feature type="region of interest" description="Disordered" evidence="4">
    <location>
        <begin position="605"/>
        <end position="650"/>
    </location>
</feature>
<keyword evidence="2 3" id="KW-0175">Coiled coil</keyword>
<dbReference type="GO" id="GO:0005930">
    <property type="term" value="C:axoneme"/>
    <property type="evidence" value="ECO:0007669"/>
    <property type="project" value="TreeGrafter"/>
</dbReference>
<comment type="similarity">
    <text evidence="1">Belongs to the LCA5 family.</text>
</comment>
<dbReference type="Pfam" id="PF15619">
    <property type="entry name" value="Lebercilin"/>
    <property type="match status" value="1"/>
</dbReference>
<feature type="compositionally biased region" description="Basic and acidic residues" evidence="4">
    <location>
        <begin position="284"/>
        <end position="300"/>
    </location>
</feature>
<feature type="compositionally biased region" description="Basic residues" evidence="4">
    <location>
        <begin position="638"/>
        <end position="649"/>
    </location>
</feature>
<feature type="region of interest" description="Disordered" evidence="4">
    <location>
        <begin position="261"/>
        <end position="397"/>
    </location>
</feature>
<accession>A0A0X3NZK6</accession>
<name>A0A0X3NZK6_SCHSO</name>
<evidence type="ECO:0000256" key="1">
    <source>
        <dbReference type="ARBA" id="ARBA00010229"/>
    </source>
</evidence>
<feature type="coiled-coil region" evidence="3">
    <location>
        <begin position="27"/>
        <end position="228"/>
    </location>
</feature>
<evidence type="ECO:0000256" key="2">
    <source>
        <dbReference type="ARBA" id="ARBA00023054"/>
    </source>
</evidence>
<feature type="region of interest" description="Disordered" evidence="4">
    <location>
        <begin position="665"/>
        <end position="693"/>
    </location>
</feature>
<dbReference type="GO" id="GO:0042073">
    <property type="term" value="P:intraciliary transport"/>
    <property type="evidence" value="ECO:0007669"/>
    <property type="project" value="TreeGrafter"/>
</dbReference>
<reference evidence="6" key="1">
    <citation type="submission" date="2016-01" db="EMBL/GenBank/DDBJ databases">
        <title>Reference transcriptome for the parasite Schistocephalus solidus: insights into the molecular evolution of parasitism.</title>
        <authorList>
            <person name="Hebert F.O."/>
            <person name="Grambauer S."/>
            <person name="Barber I."/>
            <person name="Landry C.R."/>
            <person name="Aubin-Horth N."/>
        </authorList>
    </citation>
    <scope>NUCLEOTIDE SEQUENCE</scope>
</reference>
<gene>
    <name evidence="6" type="primary">LCA5L</name>
    <name evidence="6" type="ORF">TR140330</name>
</gene>
<feature type="domain" description="Lebercilin" evidence="5">
    <location>
        <begin position="38"/>
        <end position="227"/>
    </location>
</feature>
<proteinExistence type="inferred from homology"/>
<evidence type="ECO:0000259" key="5">
    <source>
        <dbReference type="Pfam" id="PF15619"/>
    </source>
</evidence>
<evidence type="ECO:0000256" key="3">
    <source>
        <dbReference type="SAM" id="Coils"/>
    </source>
</evidence>
<sequence>MTTPLRCHLEQRRKKKQLQNDWKTSCLREDRRRANELMQRILSAKHRTLCDQQCEIDELRRKMAVIMEDNRFLREQAQMQAAIIEKLDGKNAKLPSLMNSQMEEIRIYREQLRRLKEIFMRTNKARQEAELARQKAEDELQHLRGLAFEKHLPEREELLAAVSRLQGELDLQEKSTASLEKYIANLEKNQRCERNRLLRTQKELQFTVSKLSESVRELQLSLQEKQKVIDAQQMHMNRTAKHHTRSTAAGDNAELILSTPSEKSSLMEGNPLGTAQPRRTPVNKVREVSRPVTPKKEPVKTKGKPCSVGTPRPRSSRSTTNTPIEGRQSGFKEPIRPSSRTKSPEARSHTPQKRAAPSLRPSAESVSEAKHIPRPNSSCQTKPRPRSALKRPQTSIGSVILATAKTVQRRPSSSAAAPRLKHVQFTNVEGKLVDITVPTGSDRDETYELLRANEKLARLVAEAKMHSEEANALNPSSQPLIARASTIEEVSTKFSLPVTKLEITAKVTPPTLATQSSEELNVLVKETPAVMSKARECKIDSAAGNSSVVSARGDLPEIVKNVMNGSAYSSNDVPFATPSRPPALISNLIREMCYKELMEKQTLDPVTSPVPNARPVAPLPADSSSSNASPVETPRNPVRLRKTGLKRKAQLPARRLLETANSAAALRKSATKQSMFSVKKSPKPVEKDSPLTTVGQLSPVSRMLADKTAQESLESERIKTPLKSSLYSPRTRLASTLFSNSPSKAGNAAKVMCPMGCREGLLPCIHHRHEKDS</sequence>
<dbReference type="InterPro" id="IPR026188">
    <property type="entry name" value="Lebercilin-like"/>
</dbReference>
<dbReference type="PANTHER" id="PTHR16650:SF6">
    <property type="entry name" value="GH21622P"/>
    <property type="match status" value="1"/>
</dbReference>
<protein>
    <submittedName>
        <fullName evidence="6">Lebercilin-like protein</fullName>
    </submittedName>
</protein>
<evidence type="ECO:0000313" key="6">
    <source>
        <dbReference type="EMBL" id="JAP45008.1"/>
    </source>
</evidence>
<dbReference type="EMBL" id="GEEE01018217">
    <property type="protein sequence ID" value="JAP45008.1"/>
    <property type="molecule type" value="Transcribed_RNA"/>
</dbReference>
<dbReference type="PANTHER" id="PTHR16650">
    <property type="entry name" value="C21ORF13-RELATED"/>
    <property type="match status" value="1"/>
</dbReference>
<dbReference type="InterPro" id="IPR028933">
    <property type="entry name" value="Lebercilin_dom"/>
</dbReference>
<evidence type="ECO:0000256" key="4">
    <source>
        <dbReference type="SAM" id="MobiDB-lite"/>
    </source>
</evidence>